<evidence type="ECO:0000313" key="2">
    <source>
        <dbReference type="Proteomes" id="UP000051841"/>
    </source>
</evidence>
<sequence length="144" mass="16967">MTSILHLVKIKKADHDFDISIGVKQVSEYLLAGDIKEVNDQLIYEDEDKEKNIIEYDNHRLVKRPGYETLITNIDCANFYVKNNYIYLGLERNHHSYTYLIGNLYHGEKSDEETTQQQWQYSTDCIDHLFSTATFYSFHINDCS</sequence>
<gene>
    <name evidence="1" type="ORF">IV49_GL001175</name>
</gene>
<dbReference type="InterPro" id="IPR016977">
    <property type="entry name" value="ComGF"/>
</dbReference>
<dbReference type="AlphaFoldDB" id="A0A0R2HEZ6"/>
<name>A0A0R2HEZ6_9FIRM</name>
<proteinExistence type="predicted"/>
<protein>
    <submittedName>
        <fullName evidence="1">Uncharacterized protein</fullName>
    </submittedName>
</protein>
<reference evidence="1 2" key="1">
    <citation type="journal article" date="2015" name="Genome Announc.">
        <title>Expanding the biotechnology potential of lactobacilli through comparative genomics of 213 strains and associated genera.</title>
        <authorList>
            <person name="Sun Z."/>
            <person name="Harris H.M."/>
            <person name="McCann A."/>
            <person name="Guo C."/>
            <person name="Argimon S."/>
            <person name="Zhang W."/>
            <person name="Yang X."/>
            <person name="Jeffery I.B."/>
            <person name="Cooney J.C."/>
            <person name="Kagawa T.F."/>
            <person name="Liu W."/>
            <person name="Song Y."/>
            <person name="Salvetti E."/>
            <person name="Wrobel A."/>
            <person name="Rasinkangas P."/>
            <person name="Parkhill J."/>
            <person name="Rea M.C."/>
            <person name="O'Sullivan O."/>
            <person name="Ritari J."/>
            <person name="Douillard F.P."/>
            <person name="Paul Ross R."/>
            <person name="Yang R."/>
            <person name="Briner A.E."/>
            <person name="Felis G.E."/>
            <person name="de Vos W.M."/>
            <person name="Barrangou R."/>
            <person name="Klaenhammer T.R."/>
            <person name="Caufield P.W."/>
            <person name="Cui Y."/>
            <person name="Zhang H."/>
            <person name="O'Toole P.W."/>
        </authorList>
    </citation>
    <scope>NUCLEOTIDE SEQUENCE [LARGE SCALE GENOMIC DNA]</scope>
    <source>
        <strain evidence="1 2">DSM 20405</strain>
    </source>
</reference>
<comment type="caution">
    <text evidence="1">The sequence shown here is derived from an EMBL/GenBank/DDBJ whole genome shotgun (WGS) entry which is preliminary data.</text>
</comment>
<dbReference type="EMBL" id="JQBL01000003">
    <property type="protein sequence ID" value="KRN51099.1"/>
    <property type="molecule type" value="Genomic_DNA"/>
</dbReference>
<dbReference type="PATRIC" id="fig|1410657.5.peg.1217"/>
<dbReference type="Pfam" id="PF15980">
    <property type="entry name" value="ComGF"/>
    <property type="match status" value="1"/>
</dbReference>
<dbReference type="Proteomes" id="UP000051841">
    <property type="component" value="Unassembled WGS sequence"/>
</dbReference>
<accession>A0A0R2HEZ6</accession>
<evidence type="ECO:0000313" key="1">
    <source>
        <dbReference type="EMBL" id="KRN51099.1"/>
    </source>
</evidence>
<organism evidence="1 2">
    <name type="scientific">Kandleria vitulina DSM 20405</name>
    <dbReference type="NCBI Taxonomy" id="1410657"/>
    <lineage>
        <taxon>Bacteria</taxon>
        <taxon>Bacillati</taxon>
        <taxon>Bacillota</taxon>
        <taxon>Erysipelotrichia</taxon>
        <taxon>Erysipelotrichales</taxon>
        <taxon>Coprobacillaceae</taxon>
        <taxon>Kandleria</taxon>
    </lineage>
</organism>
<keyword evidence="2" id="KW-1185">Reference proteome</keyword>